<feature type="transmembrane region" description="Helical" evidence="1">
    <location>
        <begin position="21"/>
        <end position="38"/>
    </location>
</feature>
<gene>
    <name evidence="2" type="ORF">GCM10010912_52970</name>
</gene>
<keyword evidence="3" id="KW-1185">Reference proteome</keyword>
<accession>A0A917CWJ7</accession>
<evidence type="ECO:0000313" key="3">
    <source>
        <dbReference type="Proteomes" id="UP000637643"/>
    </source>
</evidence>
<protein>
    <submittedName>
        <fullName evidence="2">Uncharacterized protein</fullName>
    </submittedName>
</protein>
<evidence type="ECO:0000256" key="1">
    <source>
        <dbReference type="SAM" id="Phobius"/>
    </source>
</evidence>
<feature type="transmembrane region" description="Helical" evidence="1">
    <location>
        <begin position="50"/>
        <end position="71"/>
    </location>
</feature>
<reference evidence="2" key="2">
    <citation type="submission" date="2020-09" db="EMBL/GenBank/DDBJ databases">
        <authorList>
            <person name="Sun Q."/>
            <person name="Zhou Y."/>
        </authorList>
    </citation>
    <scope>NUCLEOTIDE SEQUENCE</scope>
    <source>
        <strain evidence="2">CGMCC 1.16134</strain>
    </source>
</reference>
<proteinExistence type="predicted"/>
<evidence type="ECO:0000313" key="2">
    <source>
        <dbReference type="EMBL" id="GGG01527.1"/>
    </source>
</evidence>
<reference evidence="2" key="1">
    <citation type="journal article" date="2014" name="Int. J. Syst. Evol. Microbiol.">
        <title>Complete genome sequence of Corynebacterium casei LMG S-19264T (=DSM 44701T), isolated from a smear-ripened cheese.</title>
        <authorList>
            <consortium name="US DOE Joint Genome Institute (JGI-PGF)"/>
            <person name="Walter F."/>
            <person name="Albersmeier A."/>
            <person name="Kalinowski J."/>
            <person name="Ruckert C."/>
        </authorList>
    </citation>
    <scope>NUCLEOTIDE SEQUENCE</scope>
    <source>
        <strain evidence="2">CGMCC 1.16134</strain>
    </source>
</reference>
<dbReference type="EMBL" id="BMKR01000032">
    <property type="protein sequence ID" value="GGG01527.1"/>
    <property type="molecule type" value="Genomic_DNA"/>
</dbReference>
<name>A0A917CWJ7_9BACL</name>
<keyword evidence="1" id="KW-1133">Transmembrane helix</keyword>
<sequence length="265" mass="29676">MKNFLQAEAYYLRQDTLFRGISLLFVLASTVLAFWTGSKSGYEMNNPVEPLTILTQLSLLLYFIIPVYVCFFTTEGFEFGSVKVILAGGQSRFTYVTGKYLTVLKLIVWWMLLFFGLFYLLYLAAALVTGSGIGDHPWGAELLVTLRVLGLNILYLAAYAALIMLISLWIQRTASAVVATFLVVFGDFMLSGYFRETSSAWLRLISDHTLTTQIMKFSGIYVIHSQHIVLSGAQSFVKVLLIPLIVLIISLAAIYISFGKKDIHT</sequence>
<organism evidence="2 3">
    <name type="scientific">Paenibacillus albidus</name>
    <dbReference type="NCBI Taxonomy" id="2041023"/>
    <lineage>
        <taxon>Bacteria</taxon>
        <taxon>Bacillati</taxon>
        <taxon>Bacillota</taxon>
        <taxon>Bacilli</taxon>
        <taxon>Bacillales</taxon>
        <taxon>Paenibacillaceae</taxon>
        <taxon>Paenibacillus</taxon>
    </lineage>
</organism>
<feature type="transmembrane region" description="Helical" evidence="1">
    <location>
        <begin position="176"/>
        <end position="194"/>
    </location>
</feature>
<feature type="transmembrane region" description="Helical" evidence="1">
    <location>
        <begin position="107"/>
        <end position="128"/>
    </location>
</feature>
<keyword evidence="1" id="KW-0472">Membrane</keyword>
<keyword evidence="1" id="KW-0812">Transmembrane</keyword>
<feature type="transmembrane region" description="Helical" evidence="1">
    <location>
        <begin position="148"/>
        <end position="169"/>
    </location>
</feature>
<dbReference type="RefSeq" id="WP_189030234.1">
    <property type="nucleotide sequence ID" value="NZ_BMKR01000032.1"/>
</dbReference>
<dbReference type="AlphaFoldDB" id="A0A917CWJ7"/>
<comment type="caution">
    <text evidence="2">The sequence shown here is derived from an EMBL/GenBank/DDBJ whole genome shotgun (WGS) entry which is preliminary data.</text>
</comment>
<feature type="transmembrane region" description="Helical" evidence="1">
    <location>
        <begin position="239"/>
        <end position="258"/>
    </location>
</feature>
<dbReference type="Proteomes" id="UP000637643">
    <property type="component" value="Unassembled WGS sequence"/>
</dbReference>